<dbReference type="PANTHER" id="PTHR34817">
    <property type="entry name" value="NUCLEOTIDYLTRANSFERASE"/>
    <property type="match status" value="1"/>
</dbReference>
<sequence length="261" mass="29150">MVPVVAGSRRQRIAERGMILRVVVGSEVHGISLAGQGDRDEMGVCVEPPETVAGLSRFEHYQFRTQPDGACSGPGDLDLVVYGLRKFATLAARGNPTVLLPLFVPDEHVCYLDELGRELRAGRHLFLSRQAGARFRGYLQSQRRGLMGLRSGGTRNQGRADIRERFGFDVKFAAHMVRLGLQGAELLRTGTITLPVPEPDRTWLLELRRGERTKEEALERAAELEAEIERLTVTSPLPERPDTAALDAWLVDAHRRHWGWV</sequence>
<keyword evidence="1" id="KW-0175">Coiled coil</keyword>
<dbReference type="Proteomes" id="UP001165283">
    <property type="component" value="Unassembled WGS sequence"/>
</dbReference>
<dbReference type="Pfam" id="PF10127">
    <property type="entry name" value="RlaP"/>
    <property type="match status" value="1"/>
</dbReference>
<keyword evidence="3" id="KW-1185">Reference proteome</keyword>
<proteinExistence type="predicted"/>
<protein>
    <submittedName>
        <fullName evidence="2">Nucleotidyltransferase domain-containing protein</fullName>
    </submittedName>
</protein>
<evidence type="ECO:0000313" key="2">
    <source>
        <dbReference type="EMBL" id="MCO1654489.1"/>
    </source>
</evidence>
<dbReference type="PANTHER" id="PTHR34817:SF1">
    <property type="entry name" value="NUCLEOTIDYLTRANSFERASE"/>
    <property type="match status" value="1"/>
</dbReference>
<organism evidence="2 3">
    <name type="scientific">Pseudonocardia humida</name>
    <dbReference type="NCBI Taxonomy" id="2800819"/>
    <lineage>
        <taxon>Bacteria</taxon>
        <taxon>Bacillati</taxon>
        <taxon>Actinomycetota</taxon>
        <taxon>Actinomycetes</taxon>
        <taxon>Pseudonocardiales</taxon>
        <taxon>Pseudonocardiaceae</taxon>
        <taxon>Pseudonocardia</taxon>
    </lineage>
</organism>
<dbReference type="EMBL" id="JAGSOV010000011">
    <property type="protein sequence ID" value="MCO1654489.1"/>
    <property type="molecule type" value="Genomic_DNA"/>
</dbReference>
<comment type="caution">
    <text evidence="2">The sequence shown here is derived from an EMBL/GenBank/DDBJ whole genome shotgun (WGS) entry which is preliminary data.</text>
</comment>
<accession>A0ABT0ZUT4</accession>
<gene>
    <name evidence="2" type="ORF">KDL28_05415</name>
</gene>
<evidence type="ECO:0000313" key="3">
    <source>
        <dbReference type="Proteomes" id="UP001165283"/>
    </source>
</evidence>
<feature type="coiled-coil region" evidence="1">
    <location>
        <begin position="207"/>
        <end position="234"/>
    </location>
</feature>
<reference evidence="2" key="1">
    <citation type="submission" date="2021-04" db="EMBL/GenBank/DDBJ databases">
        <title>Pseudonocardia sp. nov., isolated from sandy soil of mangrove forest.</title>
        <authorList>
            <person name="Zan Z."/>
            <person name="Huang R."/>
            <person name="Liu W."/>
        </authorList>
    </citation>
    <scope>NUCLEOTIDE SEQUENCE</scope>
    <source>
        <strain evidence="2">S2-4</strain>
    </source>
</reference>
<evidence type="ECO:0000256" key="1">
    <source>
        <dbReference type="SAM" id="Coils"/>
    </source>
</evidence>
<dbReference type="InterPro" id="IPR018775">
    <property type="entry name" value="RlaP"/>
</dbReference>
<name>A0ABT0ZUT4_9PSEU</name>